<keyword evidence="4 6" id="KW-1133">Transmembrane helix</keyword>
<evidence type="ECO:0000259" key="7">
    <source>
        <dbReference type="Pfam" id="PF10035"/>
    </source>
</evidence>
<dbReference type="InterPro" id="IPR015867">
    <property type="entry name" value="N-reg_PII/ATP_PRibTrfase_C"/>
</dbReference>
<evidence type="ECO:0000313" key="9">
    <source>
        <dbReference type="Proteomes" id="UP000621516"/>
    </source>
</evidence>
<dbReference type="InterPro" id="IPR019264">
    <property type="entry name" value="DUF2179"/>
</dbReference>
<evidence type="ECO:0000256" key="6">
    <source>
        <dbReference type="SAM" id="Phobius"/>
    </source>
</evidence>
<dbReference type="PANTHER" id="PTHR33545:SF3">
    <property type="entry name" value="UPF0750 MEMBRANE PROTEIN YQFU"/>
    <property type="match status" value="1"/>
</dbReference>
<dbReference type="Pfam" id="PF10035">
    <property type="entry name" value="DUF2179"/>
    <property type="match status" value="1"/>
</dbReference>
<feature type="transmembrane region" description="Helical" evidence="6">
    <location>
        <begin position="113"/>
        <end position="132"/>
    </location>
</feature>
<evidence type="ECO:0000256" key="4">
    <source>
        <dbReference type="ARBA" id="ARBA00022989"/>
    </source>
</evidence>
<feature type="domain" description="DUF2179" evidence="7">
    <location>
        <begin position="246"/>
        <end position="287"/>
    </location>
</feature>
<sequence length="296" mass="32339">MSDINSEELNFKTIFSFRSLSLTLLGICFAVFAIKGFMIPNHFLDGGLLGISILIHEFYHISVSIPLVLLNLPFVYIGYLKISKNFAASSLIAVILLGFVMHVLPVPEVTNDHFLTAIFGGVFVGLGIGFVIRGGGVIDGLEVIAAYTNKSIGLSTAEIIMTINTTLFLIIAFYLGIEKAMYSIVTFYTALKTSNYVVDGFEKLISLTIIAPDSEKVKSLIVNDFKKAVTVYKGERGNLPGSYGIKQDCDIIVAVVTRIEVHKIKKAIRSADPKAFMYVQNINEVGGGIVSKRSNH</sequence>
<reference evidence="8 9" key="1">
    <citation type="journal article" date="2018" name="J. Microbiol.">
        <title>Aestuariibaculum marinum sp. nov., a marine bacterium isolated from seawater in South Korea.</title>
        <authorList>
            <person name="Choi J."/>
            <person name="Lee D."/>
            <person name="Jang J.H."/>
            <person name="Cha S."/>
            <person name="Seo T."/>
        </authorList>
    </citation>
    <scope>NUCLEOTIDE SEQUENCE [LARGE SCALE GENOMIC DNA]</scope>
    <source>
        <strain evidence="8 9">IP7</strain>
    </source>
</reference>
<evidence type="ECO:0000256" key="2">
    <source>
        <dbReference type="ARBA" id="ARBA00022475"/>
    </source>
</evidence>
<dbReference type="Pfam" id="PF02588">
    <property type="entry name" value="YitT_membrane"/>
    <property type="match status" value="1"/>
</dbReference>
<feature type="transmembrane region" description="Helical" evidence="6">
    <location>
        <begin position="58"/>
        <end position="79"/>
    </location>
</feature>
<feature type="transmembrane region" description="Helical" evidence="6">
    <location>
        <begin position="152"/>
        <end position="177"/>
    </location>
</feature>
<dbReference type="PIRSF" id="PIRSF006483">
    <property type="entry name" value="Membrane_protein_YitT"/>
    <property type="match status" value="1"/>
</dbReference>
<feature type="transmembrane region" description="Helical" evidence="6">
    <location>
        <begin position="86"/>
        <end position="107"/>
    </location>
</feature>
<keyword evidence="5 6" id="KW-0472">Membrane</keyword>
<dbReference type="InterPro" id="IPR051461">
    <property type="entry name" value="UPF0750_membrane"/>
</dbReference>
<accession>A0A8J6U5I3</accession>
<dbReference type="EMBL" id="JACVXD010000008">
    <property type="protein sequence ID" value="MBD0824907.1"/>
    <property type="molecule type" value="Genomic_DNA"/>
</dbReference>
<dbReference type="RefSeq" id="WP_188224204.1">
    <property type="nucleotide sequence ID" value="NZ_JACVXD010000008.1"/>
</dbReference>
<comment type="subcellular location">
    <subcellularLocation>
        <location evidence="1">Cell membrane</location>
        <topology evidence="1">Multi-pass membrane protein</topology>
    </subcellularLocation>
</comment>
<dbReference type="PANTHER" id="PTHR33545">
    <property type="entry name" value="UPF0750 MEMBRANE PROTEIN YITT-RELATED"/>
    <property type="match status" value="1"/>
</dbReference>
<evidence type="ECO:0000313" key="8">
    <source>
        <dbReference type="EMBL" id="MBD0824907.1"/>
    </source>
</evidence>
<dbReference type="InterPro" id="IPR003740">
    <property type="entry name" value="YitT"/>
</dbReference>
<organism evidence="8 9">
    <name type="scientific">Aestuariibaculum marinum</name>
    <dbReference type="NCBI Taxonomy" id="2683592"/>
    <lineage>
        <taxon>Bacteria</taxon>
        <taxon>Pseudomonadati</taxon>
        <taxon>Bacteroidota</taxon>
        <taxon>Flavobacteriia</taxon>
        <taxon>Flavobacteriales</taxon>
        <taxon>Flavobacteriaceae</taxon>
    </lineage>
</organism>
<keyword evidence="2" id="KW-1003">Cell membrane</keyword>
<evidence type="ECO:0000256" key="5">
    <source>
        <dbReference type="ARBA" id="ARBA00023136"/>
    </source>
</evidence>
<proteinExistence type="predicted"/>
<evidence type="ECO:0000256" key="3">
    <source>
        <dbReference type="ARBA" id="ARBA00022692"/>
    </source>
</evidence>
<gene>
    <name evidence="8" type="ORF">ICJ85_12855</name>
</gene>
<keyword evidence="3 6" id="KW-0812">Transmembrane</keyword>
<dbReference type="Proteomes" id="UP000621516">
    <property type="component" value="Unassembled WGS sequence"/>
</dbReference>
<dbReference type="Gene3D" id="3.30.70.120">
    <property type="match status" value="1"/>
</dbReference>
<keyword evidence="9" id="KW-1185">Reference proteome</keyword>
<feature type="transmembrane region" description="Helical" evidence="6">
    <location>
        <begin position="20"/>
        <end position="38"/>
    </location>
</feature>
<comment type="caution">
    <text evidence="8">The sequence shown here is derived from an EMBL/GenBank/DDBJ whole genome shotgun (WGS) entry which is preliminary data.</text>
</comment>
<dbReference type="GO" id="GO:0005886">
    <property type="term" value="C:plasma membrane"/>
    <property type="evidence" value="ECO:0007669"/>
    <property type="project" value="UniProtKB-SubCell"/>
</dbReference>
<name>A0A8J6U5I3_9FLAO</name>
<evidence type="ECO:0000256" key="1">
    <source>
        <dbReference type="ARBA" id="ARBA00004651"/>
    </source>
</evidence>
<dbReference type="CDD" id="cd16380">
    <property type="entry name" value="YitT_C"/>
    <property type="match status" value="1"/>
</dbReference>
<dbReference type="AlphaFoldDB" id="A0A8J6U5I3"/>
<protein>
    <submittedName>
        <fullName evidence="8">YitT family protein</fullName>
    </submittedName>
</protein>